<evidence type="ECO:0000313" key="7">
    <source>
        <dbReference type="EMBL" id="OHT12927.1"/>
    </source>
</evidence>
<dbReference type="InterPro" id="IPR011009">
    <property type="entry name" value="Kinase-like_dom_sf"/>
</dbReference>
<dbReference type="PANTHER" id="PTHR11042:SF136">
    <property type="entry name" value="EIF-2-ALPHA KINASE GCN2"/>
    <property type="match status" value="1"/>
</dbReference>
<dbReference type="Pfam" id="PF00069">
    <property type="entry name" value="Pkinase"/>
    <property type="match status" value="1"/>
</dbReference>
<dbReference type="InterPro" id="IPR008266">
    <property type="entry name" value="Tyr_kinase_AS"/>
</dbReference>
<keyword evidence="4 5" id="KW-0067">ATP-binding</keyword>
<feature type="domain" description="Protein kinase" evidence="6">
    <location>
        <begin position="148"/>
        <end position="504"/>
    </location>
</feature>
<keyword evidence="2 5" id="KW-0547">Nucleotide-binding</keyword>
<keyword evidence="1" id="KW-0808">Transferase</keyword>
<dbReference type="GeneID" id="94834081"/>
<dbReference type="GO" id="GO:0005829">
    <property type="term" value="C:cytosol"/>
    <property type="evidence" value="ECO:0007669"/>
    <property type="project" value="TreeGrafter"/>
</dbReference>
<keyword evidence="8" id="KW-1185">Reference proteome</keyword>
<evidence type="ECO:0000256" key="5">
    <source>
        <dbReference type="PROSITE-ProRule" id="PRU10141"/>
    </source>
</evidence>
<dbReference type="EMBL" id="MLAK01000552">
    <property type="protein sequence ID" value="OHT12927.1"/>
    <property type="molecule type" value="Genomic_DNA"/>
</dbReference>
<dbReference type="GO" id="GO:0005524">
    <property type="term" value="F:ATP binding"/>
    <property type="evidence" value="ECO:0007669"/>
    <property type="project" value="UniProtKB-UniRule"/>
</dbReference>
<dbReference type="PROSITE" id="PS50011">
    <property type="entry name" value="PROTEIN_KINASE_DOM"/>
    <property type="match status" value="1"/>
</dbReference>
<dbReference type="OrthoDB" id="1405469at2759"/>
<dbReference type="GO" id="GO:0005634">
    <property type="term" value="C:nucleus"/>
    <property type="evidence" value="ECO:0007669"/>
    <property type="project" value="TreeGrafter"/>
</dbReference>
<evidence type="ECO:0000256" key="2">
    <source>
        <dbReference type="ARBA" id="ARBA00022741"/>
    </source>
</evidence>
<dbReference type="SUPFAM" id="SSF56112">
    <property type="entry name" value="Protein kinase-like (PK-like)"/>
    <property type="match status" value="1"/>
</dbReference>
<dbReference type="InterPro" id="IPR050339">
    <property type="entry name" value="CC_SR_Kinase"/>
</dbReference>
<dbReference type="GO" id="GO:0004694">
    <property type="term" value="F:eukaryotic translation initiation factor 2alpha kinase activity"/>
    <property type="evidence" value="ECO:0007669"/>
    <property type="project" value="TreeGrafter"/>
</dbReference>
<accession>A0A1J4KNR9</accession>
<dbReference type="PROSITE" id="PS00109">
    <property type="entry name" value="PROTEIN_KINASE_TYR"/>
    <property type="match status" value="1"/>
</dbReference>
<evidence type="ECO:0000256" key="1">
    <source>
        <dbReference type="ARBA" id="ARBA00022679"/>
    </source>
</evidence>
<gene>
    <name evidence="7" type="ORF">TRFO_17086</name>
</gene>
<evidence type="ECO:0000259" key="6">
    <source>
        <dbReference type="PROSITE" id="PS50011"/>
    </source>
</evidence>
<reference evidence="7" key="1">
    <citation type="submission" date="2016-10" db="EMBL/GenBank/DDBJ databases">
        <authorList>
            <person name="Benchimol M."/>
            <person name="Almeida L.G."/>
            <person name="Vasconcelos A.T."/>
            <person name="Perreira-Neves A."/>
            <person name="Rosa I.A."/>
            <person name="Tasca T."/>
            <person name="Bogo M.R."/>
            <person name="de Souza W."/>
        </authorList>
    </citation>
    <scope>NUCLEOTIDE SEQUENCE [LARGE SCALE GENOMIC DNA]</scope>
    <source>
        <strain evidence="7">K</strain>
    </source>
</reference>
<dbReference type="Proteomes" id="UP000179807">
    <property type="component" value="Unassembled WGS sequence"/>
</dbReference>
<comment type="caution">
    <text evidence="7">The sequence shown here is derived from an EMBL/GenBank/DDBJ whole genome shotgun (WGS) entry which is preliminary data.</text>
</comment>
<sequence>MMKPQIDIQKDFAQFSIEYSDEVDNDEEELQEKEDGEYLKNLILYLCREANKLEELPNILNNLQKRGYLDRNTAAHSNQWNISSNYFSNADFMVNPDFYTNFTSLGDVDFGFNADDDDSRQIPGTNFEKNENLNTSIYKMDEQLSQYYNVLGELGSGSYGKVIKIQNLIDKHIYALKTIRINREEAPFAFREIQALALINSPRVVRYFCSWVQNINDSNVNTECINEDLNECLNDELNVDLNDNTNINNFSNNTEEVDLCIQMEYVPGQNLSDYIQTRQNVDYHYCLFLFREMAIALKDIHKYGVVHRDFSPSNIILNSDGGISVIDFGISSLRHSGIIETTENCINNSTYTDNNELKSFNCINDISRSCSEPISNSLSQYEKYHSLSPLSSFAFEAVNPNNGKYKTVQELGTPPYASPHQMHGGKSKTYDDIYSLGIITFELFMVFQTGMERARSINELKTSHTLPTSFTQRYPELTQLILSMTDSDARKRPSAANIARNRIFNEIFNMYD</sequence>
<dbReference type="PANTHER" id="PTHR11042">
    <property type="entry name" value="EUKARYOTIC TRANSLATION INITIATION FACTOR 2-ALPHA KINASE EIF2-ALPHA KINASE -RELATED"/>
    <property type="match status" value="1"/>
</dbReference>
<dbReference type="Gene3D" id="1.10.510.10">
    <property type="entry name" value="Transferase(Phosphotransferase) domain 1"/>
    <property type="match status" value="1"/>
</dbReference>
<dbReference type="RefSeq" id="XP_068366063.1">
    <property type="nucleotide sequence ID" value="XM_068499377.1"/>
</dbReference>
<dbReference type="InterPro" id="IPR000719">
    <property type="entry name" value="Prot_kinase_dom"/>
</dbReference>
<proteinExistence type="predicted"/>
<name>A0A1J4KNR9_9EUKA</name>
<keyword evidence="3 7" id="KW-0418">Kinase</keyword>
<dbReference type="InterPro" id="IPR017441">
    <property type="entry name" value="Protein_kinase_ATP_BS"/>
</dbReference>
<protein>
    <submittedName>
        <fullName evidence="7">AGC family protein kinase</fullName>
    </submittedName>
</protein>
<feature type="binding site" evidence="5">
    <location>
        <position position="177"/>
    </location>
    <ligand>
        <name>ATP</name>
        <dbReference type="ChEBI" id="CHEBI:30616"/>
    </ligand>
</feature>
<evidence type="ECO:0000313" key="8">
    <source>
        <dbReference type="Proteomes" id="UP000179807"/>
    </source>
</evidence>
<dbReference type="AlphaFoldDB" id="A0A1J4KNR9"/>
<evidence type="ECO:0000256" key="3">
    <source>
        <dbReference type="ARBA" id="ARBA00022777"/>
    </source>
</evidence>
<evidence type="ECO:0000256" key="4">
    <source>
        <dbReference type="ARBA" id="ARBA00022840"/>
    </source>
</evidence>
<dbReference type="VEuPathDB" id="TrichDB:TRFO_17086"/>
<dbReference type="SMART" id="SM00220">
    <property type="entry name" value="S_TKc"/>
    <property type="match status" value="1"/>
</dbReference>
<dbReference type="PROSITE" id="PS00107">
    <property type="entry name" value="PROTEIN_KINASE_ATP"/>
    <property type="match status" value="1"/>
</dbReference>
<dbReference type="Gene3D" id="3.30.200.20">
    <property type="entry name" value="Phosphorylase Kinase, domain 1"/>
    <property type="match status" value="1"/>
</dbReference>
<organism evidence="7 8">
    <name type="scientific">Tritrichomonas foetus</name>
    <dbReference type="NCBI Taxonomy" id="1144522"/>
    <lineage>
        <taxon>Eukaryota</taxon>
        <taxon>Metamonada</taxon>
        <taxon>Parabasalia</taxon>
        <taxon>Tritrichomonadida</taxon>
        <taxon>Tritrichomonadidae</taxon>
        <taxon>Tritrichomonas</taxon>
    </lineage>
</organism>